<accession>A0A1F8GS85</accession>
<reference evidence="2 3" key="1">
    <citation type="journal article" date="2016" name="Nat. Commun.">
        <title>Thousands of microbial genomes shed light on interconnected biogeochemical processes in an aquifer system.</title>
        <authorList>
            <person name="Anantharaman K."/>
            <person name="Brown C.T."/>
            <person name="Hug L.A."/>
            <person name="Sharon I."/>
            <person name="Castelle C.J."/>
            <person name="Probst A.J."/>
            <person name="Thomas B.C."/>
            <person name="Singh A."/>
            <person name="Wilkins M.J."/>
            <person name="Karaoz U."/>
            <person name="Brodie E.L."/>
            <person name="Williams K.H."/>
            <person name="Hubbard S.S."/>
            <person name="Banfield J.F."/>
        </authorList>
    </citation>
    <scope>NUCLEOTIDE SEQUENCE [LARGE SCALE GENOMIC DNA]</scope>
</reference>
<dbReference type="AlphaFoldDB" id="A0A1F8GS85"/>
<keyword evidence="1" id="KW-0472">Membrane</keyword>
<dbReference type="Proteomes" id="UP000178444">
    <property type="component" value="Unassembled WGS sequence"/>
</dbReference>
<keyword evidence="1" id="KW-0812">Transmembrane</keyword>
<feature type="transmembrane region" description="Helical" evidence="1">
    <location>
        <begin position="194"/>
        <end position="217"/>
    </location>
</feature>
<comment type="caution">
    <text evidence="2">The sequence shown here is derived from an EMBL/GenBank/DDBJ whole genome shotgun (WGS) entry which is preliminary data.</text>
</comment>
<feature type="transmembrane region" description="Helical" evidence="1">
    <location>
        <begin position="74"/>
        <end position="94"/>
    </location>
</feature>
<proteinExistence type="predicted"/>
<keyword evidence="1" id="KW-1133">Transmembrane helix</keyword>
<name>A0A1F8GS85_9BACT</name>
<feature type="transmembrane region" description="Helical" evidence="1">
    <location>
        <begin position="153"/>
        <end position="174"/>
    </location>
</feature>
<organism evidence="2 3">
    <name type="scientific">Candidatus Yanofskybacteria bacterium RIFCSPLOWO2_01_FULL_49_17</name>
    <dbReference type="NCBI Taxonomy" id="1802700"/>
    <lineage>
        <taxon>Bacteria</taxon>
        <taxon>Candidatus Yanofskyibacteriota</taxon>
    </lineage>
</organism>
<feature type="transmembrane region" description="Helical" evidence="1">
    <location>
        <begin position="33"/>
        <end position="54"/>
    </location>
</feature>
<feature type="transmembrane region" description="Helical" evidence="1">
    <location>
        <begin position="114"/>
        <end position="132"/>
    </location>
</feature>
<evidence type="ECO:0000313" key="2">
    <source>
        <dbReference type="EMBL" id="OGN28275.1"/>
    </source>
</evidence>
<evidence type="ECO:0000313" key="3">
    <source>
        <dbReference type="Proteomes" id="UP000178444"/>
    </source>
</evidence>
<feature type="transmembrane region" description="Helical" evidence="1">
    <location>
        <begin position="238"/>
        <end position="263"/>
    </location>
</feature>
<sequence length="284" mass="30308">MLKNVLLAVSDIPKGNPITFQGIDDIIGFILDWLIRVSGTVMIIALVLTGILMLSSRGDPKRFEAGKQMLKTTIWGSAVIFGAGFILELIAVVFTGGVNVQPVTDLVSYIVDTLGNLLIGLSGAAMVIALVVNGMQMITAGQDQTKFTKARQSLANVLWGSAVILGAGLIINLLRAVFRPDGLSLAPVIDLFSYIVGAIGNFLIGLSTIVMITFIVISGMMMATAGQDPAKFQKARKMLVNVIWGSLVIMGSGVILNTIYAVITGEFFCRLSISTPWIGVCLWQ</sequence>
<gene>
    <name evidence="2" type="ORF">A2941_01880</name>
</gene>
<protein>
    <submittedName>
        <fullName evidence="2">Uncharacterized protein</fullName>
    </submittedName>
</protein>
<evidence type="ECO:0000256" key="1">
    <source>
        <dbReference type="SAM" id="Phobius"/>
    </source>
</evidence>
<dbReference type="EMBL" id="MGKO01000001">
    <property type="protein sequence ID" value="OGN28275.1"/>
    <property type="molecule type" value="Genomic_DNA"/>
</dbReference>